<evidence type="ECO:0000313" key="2">
    <source>
        <dbReference type="Proteomes" id="UP000680865"/>
    </source>
</evidence>
<reference evidence="1" key="1">
    <citation type="submission" date="2021-03" db="EMBL/GenBank/DDBJ databases">
        <title>Whole genome shotgun sequence of Actinoplanes consettensis NBRC 14913.</title>
        <authorList>
            <person name="Komaki H."/>
            <person name="Tamura T."/>
        </authorList>
    </citation>
    <scope>NUCLEOTIDE SEQUENCE</scope>
    <source>
        <strain evidence="1">NBRC 14913</strain>
    </source>
</reference>
<proteinExistence type="predicted"/>
<sequence>MLDGRGDSINNVVGYRREWARKALQTIGSMPGIQVCTVAAETANKRDAYRHYLETLDRSLAAEGDVGIVVMDGSPRNPDPAASEEHRRLPLQTRAIVEDGWVQDSSVSQFIQVADLAAHCAFQNQAQQPDRSFMWDWYPDHLHDRERVCGCRKV</sequence>
<keyword evidence="2" id="KW-1185">Reference proteome</keyword>
<gene>
    <name evidence="1" type="ORF">Aco04nite_43530</name>
</gene>
<accession>A0A919SP76</accession>
<name>A0A919SP76_9ACTN</name>
<evidence type="ECO:0000313" key="1">
    <source>
        <dbReference type="EMBL" id="GIM75079.1"/>
    </source>
</evidence>
<organism evidence="1 2">
    <name type="scientific">Winogradskya consettensis</name>
    <dbReference type="NCBI Taxonomy" id="113560"/>
    <lineage>
        <taxon>Bacteria</taxon>
        <taxon>Bacillati</taxon>
        <taxon>Actinomycetota</taxon>
        <taxon>Actinomycetes</taxon>
        <taxon>Micromonosporales</taxon>
        <taxon>Micromonosporaceae</taxon>
        <taxon>Winogradskya</taxon>
    </lineage>
</organism>
<dbReference type="Proteomes" id="UP000680865">
    <property type="component" value="Unassembled WGS sequence"/>
</dbReference>
<dbReference type="EMBL" id="BOQP01000022">
    <property type="protein sequence ID" value="GIM75079.1"/>
    <property type="molecule type" value="Genomic_DNA"/>
</dbReference>
<protein>
    <submittedName>
        <fullName evidence="1">Uncharacterized protein</fullName>
    </submittedName>
</protein>
<dbReference type="RefSeq" id="WP_212999066.1">
    <property type="nucleotide sequence ID" value="NZ_BAAATW010000014.1"/>
</dbReference>
<dbReference type="AlphaFoldDB" id="A0A919SP76"/>
<comment type="caution">
    <text evidence="1">The sequence shown here is derived from an EMBL/GenBank/DDBJ whole genome shotgun (WGS) entry which is preliminary data.</text>
</comment>